<dbReference type="PROSITE" id="PS50157">
    <property type="entry name" value="ZINC_FINGER_C2H2_2"/>
    <property type="match status" value="2"/>
</dbReference>
<dbReference type="STRING" id="113540.ENSSFOP00015066563"/>
<evidence type="ECO:0000256" key="2">
    <source>
        <dbReference type="ARBA" id="ARBA00006991"/>
    </source>
</evidence>
<name>A0A0P7WGQ5_SCLFO</name>
<dbReference type="SMART" id="SM00355">
    <property type="entry name" value="ZnF_C2H2"/>
    <property type="match status" value="3"/>
</dbReference>
<evidence type="ECO:0000256" key="5">
    <source>
        <dbReference type="ARBA" id="ARBA00022771"/>
    </source>
</evidence>
<evidence type="ECO:0000256" key="12">
    <source>
        <dbReference type="SAM" id="MobiDB-lite"/>
    </source>
</evidence>
<dbReference type="InterPro" id="IPR013087">
    <property type="entry name" value="Znf_C2H2_type"/>
</dbReference>
<feature type="compositionally biased region" description="Low complexity" evidence="12">
    <location>
        <begin position="279"/>
        <end position="290"/>
    </location>
</feature>
<proteinExistence type="inferred from homology"/>
<dbReference type="PROSITE" id="PS00028">
    <property type="entry name" value="ZINC_FINGER_C2H2_1"/>
    <property type="match status" value="2"/>
</dbReference>
<feature type="compositionally biased region" description="Polar residues" evidence="12">
    <location>
        <begin position="300"/>
        <end position="327"/>
    </location>
</feature>
<feature type="compositionally biased region" description="Basic and acidic residues" evidence="12">
    <location>
        <begin position="376"/>
        <end position="386"/>
    </location>
</feature>
<feature type="region of interest" description="Disordered" evidence="12">
    <location>
        <begin position="46"/>
        <end position="140"/>
    </location>
</feature>
<feature type="domain" description="C2H2-type" evidence="13">
    <location>
        <begin position="16"/>
        <end position="39"/>
    </location>
</feature>
<evidence type="ECO:0000256" key="10">
    <source>
        <dbReference type="ARBA" id="ARBA00023242"/>
    </source>
</evidence>
<feature type="non-terminal residue" evidence="14">
    <location>
        <position position="1"/>
    </location>
</feature>
<evidence type="ECO:0000313" key="14">
    <source>
        <dbReference type="EMBL" id="KPP62682.1"/>
    </source>
</evidence>
<reference evidence="14 15" key="1">
    <citation type="submission" date="2015-08" db="EMBL/GenBank/DDBJ databases">
        <title>The genome of the Asian arowana (Scleropages formosus).</title>
        <authorList>
            <person name="Tan M.H."/>
            <person name="Gan H.M."/>
            <person name="Croft L.J."/>
            <person name="Austin C.M."/>
        </authorList>
    </citation>
    <scope>NUCLEOTIDE SEQUENCE [LARGE SCALE GENOMIC DNA]</scope>
    <source>
        <strain evidence="14">Aro1</strain>
    </source>
</reference>
<feature type="non-terminal residue" evidence="14">
    <location>
        <position position="393"/>
    </location>
</feature>
<feature type="compositionally biased region" description="Low complexity" evidence="12">
    <location>
        <begin position="363"/>
        <end position="373"/>
    </location>
</feature>
<dbReference type="InterPro" id="IPR048408">
    <property type="entry name" value="ZNF512_C2HC"/>
</dbReference>
<dbReference type="InterPro" id="IPR052274">
    <property type="entry name" value="Krueppel_C2H2_Zn-finger"/>
</dbReference>
<evidence type="ECO:0000313" key="15">
    <source>
        <dbReference type="Proteomes" id="UP000034805"/>
    </source>
</evidence>
<keyword evidence="8" id="KW-0238">DNA-binding</keyword>
<dbReference type="PANTHER" id="PTHR22979">
    <property type="entry name" value="ZINC FINGER PROTEIN-RELATED"/>
    <property type="match status" value="1"/>
</dbReference>
<dbReference type="EMBL" id="JARO02008481">
    <property type="protein sequence ID" value="KPP62682.1"/>
    <property type="molecule type" value="Genomic_DNA"/>
</dbReference>
<comment type="similarity">
    <text evidence="2">Belongs to the krueppel C2H2-type zinc-finger protein family.</text>
</comment>
<keyword evidence="5 11" id="KW-0863">Zinc-finger</keyword>
<dbReference type="Proteomes" id="UP000034805">
    <property type="component" value="Unassembled WGS sequence"/>
</dbReference>
<feature type="compositionally biased region" description="Basic and acidic residues" evidence="12">
    <location>
        <begin position="103"/>
        <end position="112"/>
    </location>
</feature>
<comment type="caution">
    <text evidence="14">The sequence shown here is derived from an EMBL/GenBank/DDBJ whole genome shotgun (WGS) entry which is preliminary data.</text>
</comment>
<evidence type="ECO:0000259" key="13">
    <source>
        <dbReference type="PROSITE" id="PS50157"/>
    </source>
</evidence>
<feature type="region of interest" description="Disordered" evidence="12">
    <location>
        <begin position="271"/>
        <end position="290"/>
    </location>
</feature>
<dbReference type="AlphaFoldDB" id="A0A0P7WGQ5"/>
<keyword evidence="3" id="KW-0479">Metal-binding</keyword>
<dbReference type="InterPro" id="IPR036236">
    <property type="entry name" value="Znf_C2H2_sf"/>
</dbReference>
<evidence type="ECO:0000256" key="9">
    <source>
        <dbReference type="ARBA" id="ARBA00023163"/>
    </source>
</evidence>
<feature type="region of interest" description="Disordered" evidence="12">
    <location>
        <begin position="300"/>
        <end position="393"/>
    </location>
</feature>
<dbReference type="SUPFAM" id="SSF57667">
    <property type="entry name" value="beta-beta-alpha zinc fingers"/>
    <property type="match status" value="3"/>
</dbReference>
<comment type="subcellular location">
    <subcellularLocation>
        <location evidence="1">Nucleus</location>
    </subcellularLocation>
</comment>
<evidence type="ECO:0000256" key="1">
    <source>
        <dbReference type="ARBA" id="ARBA00004123"/>
    </source>
</evidence>
<evidence type="ECO:0000256" key="7">
    <source>
        <dbReference type="ARBA" id="ARBA00023015"/>
    </source>
</evidence>
<evidence type="ECO:0000256" key="3">
    <source>
        <dbReference type="ARBA" id="ARBA00022723"/>
    </source>
</evidence>
<evidence type="ECO:0000256" key="6">
    <source>
        <dbReference type="ARBA" id="ARBA00022833"/>
    </source>
</evidence>
<accession>A0A0P7WGQ5</accession>
<feature type="domain" description="C2H2-type" evidence="13">
    <location>
        <begin position="243"/>
        <end position="271"/>
    </location>
</feature>
<sequence length="393" mass="42575">SHSGKKDVAEVRMPLFQCQHCGKTYRSKAGREYHLRSAHCTLAGCGTTGSAQKLQRQQEVEQEEQLEVQEDDGSDEDEQLDCGSREEEEQAGCGGREEEEQQEGGRGKEAAGPERGPGNGDAQPVGGEQEDCGRTPSGRVRRHSAQVAVFHLQEIAEDELASSWGGRRHRRDDLVPDSRKLNYTRPQPLTLSPGTTERWRAELKEKGFICCSNSDCGAVYSSAAGLKAHLAGCEKGGGTAGRYTCLLCQKEFGSESGVKYHISKAHSQVSSASHTCPHPKGLLSPLRSPLPHLVRPEQNWFRTSNRPAPNSGPKETSNGLKGASESSAAGKKRGRKPREQPAGGDVEPENRSAASETVRTEDAPPLALLDPGALGEGDHFVPDRDTNSPLRRR</sequence>
<dbReference type="GO" id="GO:0008270">
    <property type="term" value="F:zinc ion binding"/>
    <property type="evidence" value="ECO:0007669"/>
    <property type="project" value="UniProtKB-KW"/>
</dbReference>
<keyword evidence="4" id="KW-0677">Repeat</keyword>
<dbReference type="GO" id="GO:0003677">
    <property type="term" value="F:DNA binding"/>
    <property type="evidence" value="ECO:0007669"/>
    <property type="project" value="UniProtKB-KW"/>
</dbReference>
<keyword evidence="6" id="KW-0862">Zinc</keyword>
<dbReference type="Pfam" id="PF21276">
    <property type="entry name" value="ZNF512_C2HC"/>
    <property type="match status" value="1"/>
</dbReference>
<organism evidence="14 15">
    <name type="scientific">Scleropages formosus</name>
    <name type="common">Asian bonytongue</name>
    <name type="synonym">Osteoglossum formosum</name>
    <dbReference type="NCBI Taxonomy" id="113540"/>
    <lineage>
        <taxon>Eukaryota</taxon>
        <taxon>Metazoa</taxon>
        <taxon>Chordata</taxon>
        <taxon>Craniata</taxon>
        <taxon>Vertebrata</taxon>
        <taxon>Euteleostomi</taxon>
        <taxon>Actinopterygii</taxon>
        <taxon>Neopterygii</taxon>
        <taxon>Teleostei</taxon>
        <taxon>Osteoglossocephala</taxon>
        <taxon>Osteoglossomorpha</taxon>
        <taxon>Osteoglossiformes</taxon>
        <taxon>Osteoglossidae</taxon>
        <taxon>Scleropages</taxon>
    </lineage>
</organism>
<evidence type="ECO:0000256" key="8">
    <source>
        <dbReference type="ARBA" id="ARBA00023125"/>
    </source>
</evidence>
<feature type="compositionally biased region" description="Acidic residues" evidence="12">
    <location>
        <begin position="60"/>
        <end position="90"/>
    </location>
</feature>
<evidence type="ECO:0000256" key="11">
    <source>
        <dbReference type="PROSITE-ProRule" id="PRU00042"/>
    </source>
</evidence>
<gene>
    <name evidence="14" type="ORF">Z043_119113</name>
</gene>
<dbReference type="Pfam" id="PF00096">
    <property type="entry name" value="zf-C2H2"/>
    <property type="match status" value="1"/>
</dbReference>
<dbReference type="Gene3D" id="3.30.160.60">
    <property type="entry name" value="Classic Zinc Finger"/>
    <property type="match status" value="1"/>
</dbReference>
<dbReference type="GO" id="GO:0005634">
    <property type="term" value="C:nucleus"/>
    <property type="evidence" value="ECO:0007669"/>
    <property type="project" value="UniProtKB-SubCell"/>
</dbReference>
<keyword evidence="10" id="KW-0539">Nucleus</keyword>
<evidence type="ECO:0000256" key="4">
    <source>
        <dbReference type="ARBA" id="ARBA00022737"/>
    </source>
</evidence>
<keyword evidence="9" id="KW-0804">Transcription</keyword>
<keyword evidence="7" id="KW-0805">Transcription regulation</keyword>
<protein>
    <recommendedName>
        <fullName evidence="13">C2H2-type domain-containing protein</fullName>
    </recommendedName>
</protein>
<dbReference type="PANTHER" id="PTHR22979:SF3">
    <property type="entry name" value="ZINC FINGER PROTEIN 512B"/>
    <property type="match status" value="1"/>
</dbReference>